<reference evidence="10" key="1">
    <citation type="journal article" date="2021" name="IMA Fungus">
        <title>Genomic characterization of three marine fungi, including Emericellopsis atlantica sp. nov. with signatures of a generalist lifestyle and marine biomass degradation.</title>
        <authorList>
            <person name="Hagestad O.C."/>
            <person name="Hou L."/>
            <person name="Andersen J.H."/>
            <person name="Hansen E.H."/>
            <person name="Altermark B."/>
            <person name="Li C."/>
            <person name="Kuhnert E."/>
            <person name="Cox R.J."/>
            <person name="Crous P.W."/>
            <person name="Spatafora J.W."/>
            <person name="Lail K."/>
            <person name="Amirebrahimi M."/>
            <person name="Lipzen A."/>
            <person name="Pangilinan J."/>
            <person name="Andreopoulos W."/>
            <person name="Hayes R.D."/>
            <person name="Ng V."/>
            <person name="Grigoriev I.V."/>
            <person name="Jackson S.A."/>
            <person name="Sutton T.D.S."/>
            <person name="Dobson A.D.W."/>
            <person name="Rama T."/>
        </authorList>
    </citation>
    <scope>NUCLEOTIDE SEQUENCE</scope>
    <source>
        <strain evidence="10">TS7</strain>
    </source>
</reference>
<evidence type="ECO:0000256" key="2">
    <source>
        <dbReference type="ARBA" id="ARBA00022723"/>
    </source>
</evidence>
<dbReference type="Gene3D" id="3.20.20.370">
    <property type="entry name" value="Glycoside hydrolase/deacetylase"/>
    <property type="match status" value="1"/>
</dbReference>
<keyword evidence="4" id="KW-0378">Hydrolase</keyword>
<dbReference type="PROSITE" id="PS51677">
    <property type="entry name" value="NODB"/>
    <property type="match status" value="1"/>
</dbReference>
<protein>
    <recommendedName>
        <fullName evidence="9">NodB homology domain-containing protein</fullName>
    </recommendedName>
</protein>
<dbReference type="SUPFAM" id="SSF88713">
    <property type="entry name" value="Glycoside hydrolase/deacetylase"/>
    <property type="match status" value="1"/>
</dbReference>
<name>A0A9P8CR10_9HYPO</name>
<dbReference type="Pfam" id="PF01522">
    <property type="entry name" value="Polysacc_deac_1"/>
    <property type="match status" value="1"/>
</dbReference>
<evidence type="ECO:0000259" key="9">
    <source>
        <dbReference type="PROSITE" id="PS51677"/>
    </source>
</evidence>
<comment type="caution">
    <text evidence="10">The sequence shown here is derived from an EMBL/GenBank/DDBJ whole genome shotgun (WGS) entry which is preliminary data.</text>
</comment>
<evidence type="ECO:0000256" key="4">
    <source>
        <dbReference type="ARBA" id="ARBA00022801"/>
    </source>
</evidence>
<keyword evidence="5" id="KW-0119">Carbohydrate metabolism</keyword>
<evidence type="ECO:0000256" key="6">
    <source>
        <dbReference type="ARBA" id="ARBA00023285"/>
    </source>
</evidence>
<dbReference type="CDD" id="cd10951">
    <property type="entry name" value="CE4_ClCDA_like"/>
    <property type="match status" value="1"/>
</dbReference>
<keyword evidence="3 8" id="KW-0732">Signal</keyword>
<evidence type="ECO:0000313" key="11">
    <source>
        <dbReference type="Proteomes" id="UP000887229"/>
    </source>
</evidence>
<proteinExistence type="predicted"/>
<feature type="domain" description="NodB homology" evidence="9">
    <location>
        <begin position="45"/>
        <end position="232"/>
    </location>
</feature>
<dbReference type="InterPro" id="IPR011330">
    <property type="entry name" value="Glyco_hydro/deAcase_b/a-brl"/>
</dbReference>
<dbReference type="PANTHER" id="PTHR46471:SF2">
    <property type="entry name" value="CHITIN DEACETYLASE-RELATED"/>
    <property type="match status" value="1"/>
</dbReference>
<comment type="cofactor">
    <cofactor evidence="1">
        <name>Co(2+)</name>
        <dbReference type="ChEBI" id="CHEBI:48828"/>
    </cofactor>
</comment>
<dbReference type="EMBL" id="MU251254">
    <property type="protein sequence ID" value="KAG9254266.1"/>
    <property type="molecule type" value="Genomic_DNA"/>
</dbReference>
<evidence type="ECO:0000256" key="3">
    <source>
        <dbReference type="ARBA" id="ARBA00022729"/>
    </source>
</evidence>
<accession>A0A9P8CR10</accession>
<dbReference type="AlphaFoldDB" id="A0A9P8CR10"/>
<sequence length="359" mass="39200">MKRKRQSSKLLALTSALLVTLVVAQRAQYGAVPYGVEIRSCTRPNMVALTFDDGPSHLTPDLLDLLDKRGVRATFFLNGNNMGKGPITDKSLGHGSVIRRMYQSGHQIGSHTWSHKDFNEISDEQRWDELVELEVALLDIIRVYPTYFRAPWGRCNEGCQAMLSEFGYHLIQWDLDTNDWKQDEQASRDTFSQTLNSQNSAIVLAHDIHEMTVNSLAAYMISTARAKGFSLVTVGECLGDPRRNWYRTAGSSSKTKTNTKTNTNTLRKQWQKLQEGSSSTTPASSNTATRGSMNDLSATPSVGLSVSTVAGDSDASKVTQPSSAESAEEADNDSGAAGLMADSALAFAAVVVPVVLMHC</sequence>
<dbReference type="GO" id="GO:0046872">
    <property type="term" value="F:metal ion binding"/>
    <property type="evidence" value="ECO:0007669"/>
    <property type="project" value="UniProtKB-KW"/>
</dbReference>
<evidence type="ECO:0000256" key="8">
    <source>
        <dbReference type="SAM" id="SignalP"/>
    </source>
</evidence>
<dbReference type="GeneID" id="70292147"/>
<feature type="chain" id="PRO_5040427742" description="NodB homology domain-containing protein" evidence="8">
    <location>
        <begin position="25"/>
        <end position="359"/>
    </location>
</feature>
<feature type="compositionally biased region" description="Polar residues" evidence="7">
    <location>
        <begin position="266"/>
        <end position="276"/>
    </location>
</feature>
<gene>
    <name evidence="10" type="ORF">F5Z01DRAFT_622178</name>
</gene>
<organism evidence="10 11">
    <name type="scientific">Emericellopsis atlantica</name>
    <dbReference type="NCBI Taxonomy" id="2614577"/>
    <lineage>
        <taxon>Eukaryota</taxon>
        <taxon>Fungi</taxon>
        <taxon>Dikarya</taxon>
        <taxon>Ascomycota</taxon>
        <taxon>Pezizomycotina</taxon>
        <taxon>Sordariomycetes</taxon>
        <taxon>Hypocreomycetidae</taxon>
        <taxon>Hypocreales</taxon>
        <taxon>Bionectriaceae</taxon>
        <taxon>Emericellopsis</taxon>
    </lineage>
</organism>
<keyword evidence="11" id="KW-1185">Reference proteome</keyword>
<dbReference type="Proteomes" id="UP000887229">
    <property type="component" value="Unassembled WGS sequence"/>
</dbReference>
<evidence type="ECO:0000313" key="10">
    <source>
        <dbReference type="EMBL" id="KAG9254266.1"/>
    </source>
</evidence>
<keyword evidence="6" id="KW-0170">Cobalt</keyword>
<evidence type="ECO:0000256" key="5">
    <source>
        <dbReference type="ARBA" id="ARBA00023277"/>
    </source>
</evidence>
<dbReference type="OrthoDB" id="407355at2759"/>
<feature type="compositionally biased region" description="Polar residues" evidence="7">
    <location>
        <begin position="290"/>
        <end position="325"/>
    </location>
</feature>
<feature type="compositionally biased region" description="Low complexity" evidence="7">
    <location>
        <begin position="251"/>
        <end position="265"/>
    </location>
</feature>
<dbReference type="GO" id="GO:0016810">
    <property type="term" value="F:hydrolase activity, acting on carbon-nitrogen (but not peptide) bonds"/>
    <property type="evidence" value="ECO:0007669"/>
    <property type="project" value="InterPro"/>
</dbReference>
<dbReference type="InterPro" id="IPR002509">
    <property type="entry name" value="NODB_dom"/>
</dbReference>
<dbReference type="PANTHER" id="PTHR46471">
    <property type="entry name" value="CHITIN DEACETYLASE"/>
    <property type="match status" value="1"/>
</dbReference>
<feature type="signal peptide" evidence="8">
    <location>
        <begin position="1"/>
        <end position="24"/>
    </location>
</feature>
<dbReference type="RefSeq" id="XP_046118190.1">
    <property type="nucleotide sequence ID" value="XM_046261244.1"/>
</dbReference>
<feature type="region of interest" description="Disordered" evidence="7">
    <location>
        <begin position="245"/>
        <end position="334"/>
    </location>
</feature>
<dbReference type="GO" id="GO:0005975">
    <property type="term" value="P:carbohydrate metabolic process"/>
    <property type="evidence" value="ECO:0007669"/>
    <property type="project" value="InterPro"/>
</dbReference>
<evidence type="ECO:0000256" key="7">
    <source>
        <dbReference type="SAM" id="MobiDB-lite"/>
    </source>
</evidence>
<evidence type="ECO:0000256" key="1">
    <source>
        <dbReference type="ARBA" id="ARBA00001941"/>
    </source>
</evidence>
<keyword evidence="2" id="KW-0479">Metal-binding</keyword>
<feature type="compositionally biased region" description="Low complexity" evidence="7">
    <location>
        <begin position="277"/>
        <end position="289"/>
    </location>
</feature>